<organism evidence="3 4">
    <name type="scientific">Tumebacillus permanentifrigoris</name>
    <dbReference type="NCBI Taxonomy" id="378543"/>
    <lineage>
        <taxon>Bacteria</taxon>
        <taxon>Bacillati</taxon>
        <taxon>Bacillota</taxon>
        <taxon>Bacilli</taxon>
        <taxon>Bacillales</taxon>
        <taxon>Alicyclobacillaceae</taxon>
        <taxon>Tumebacillus</taxon>
    </lineage>
</organism>
<keyword evidence="4" id="KW-1185">Reference proteome</keyword>
<dbReference type="Proteomes" id="UP000245634">
    <property type="component" value="Unassembled WGS sequence"/>
</dbReference>
<reference evidence="3 4" key="1">
    <citation type="submission" date="2018-05" db="EMBL/GenBank/DDBJ databases">
        <title>Genomic Encyclopedia of Type Strains, Phase IV (KMG-IV): sequencing the most valuable type-strain genomes for metagenomic binning, comparative biology and taxonomic classification.</title>
        <authorList>
            <person name="Goeker M."/>
        </authorList>
    </citation>
    <scope>NUCLEOTIDE SEQUENCE [LARGE SCALE GENOMIC DNA]</scope>
    <source>
        <strain evidence="3 4">DSM 18773</strain>
    </source>
</reference>
<dbReference type="AlphaFoldDB" id="A0A316DDJ2"/>
<feature type="coiled-coil region" evidence="1">
    <location>
        <begin position="263"/>
        <end position="296"/>
    </location>
</feature>
<accession>A0A316DDJ2</accession>
<dbReference type="RefSeq" id="WP_109687205.1">
    <property type="nucleotide sequence ID" value="NZ_QGGL01000004.1"/>
</dbReference>
<sequence length="391" mass="42599">MSPHKHTHADKKANTPQASQTHQPSPSPRSAQAMLLQLQKTAGNRAVSQLFRASHAQKTIQRQLLEYVPGKYPVEAHKTLDDDEIAELDALTATARATAKDIDTTVEAGRDEVQGVIDQVMDGDLSATEVAAQFPYSNGHARNFQNKLLDLISGQGTMHPSASGGYVIEDYASANAGGGVSVQTTPQNLRKSRPDFMITMAEDQTGPGGRDYDALLDVTSNSASSVGHILTKGGGSWVKRVQYPYVAESVYAPLDFGNERKELSEEEQAAAIERAREKAAEREELAKINIEKLKQDFKSAVSLVEDDLTSKGKLYKQFHSKRGVPRLLHSLTILGIMYNSNTEKLDTTPFDVWFSSDYVAPSGQTPGIGEKKDAVKAVYSALKISGGYKPY</sequence>
<proteinExistence type="predicted"/>
<evidence type="ECO:0000256" key="1">
    <source>
        <dbReference type="SAM" id="Coils"/>
    </source>
</evidence>
<evidence type="ECO:0000313" key="3">
    <source>
        <dbReference type="EMBL" id="PWK14860.1"/>
    </source>
</evidence>
<comment type="caution">
    <text evidence="3">The sequence shown here is derived from an EMBL/GenBank/DDBJ whole genome shotgun (WGS) entry which is preliminary data.</text>
</comment>
<gene>
    <name evidence="3" type="ORF">C7459_10459</name>
</gene>
<keyword evidence="1" id="KW-0175">Coiled coil</keyword>
<name>A0A316DDJ2_9BACL</name>
<dbReference type="EMBL" id="QGGL01000004">
    <property type="protein sequence ID" value="PWK14860.1"/>
    <property type="molecule type" value="Genomic_DNA"/>
</dbReference>
<dbReference type="OrthoDB" id="2986588at2"/>
<evidence type="ECO:0000313" key="4">
    <source>
        <dbReference type="Proteomes" id="UP000245634"/>
    </source>
</evidence>
<protein>
    <submittedName>
        <fullName evidence="3">Uncharacterized protein</fullName>
    </submittedName>
</protein>
<feature type="region of interest" description="Disordered" evidence="2">
    <location>
        <begin position="1"/>
        <end position="33"/>
    </location>
</feature>
<evidence type="ECO:0000256" key="2">
    <source>
        <dbReference type="SAM" id="MobiDB-lite"/>
    </source>
</evidence>
<feature type="compositionally biased region" description="Polar residues" evidence="2">
    <location>
        <begin position="14"/>
        <end position="30"/>
    </location>
</feature>